<dbReference type="GO" id="GO:0033204">
    <property type="term" value="F:ribonuclease P RNA binding"/>
    <property type="evidence" value="ECO:0007669"/>
    <property type="project" value="TreeGrafter"/>
</dbReference>
<evidence type="ECO:0000313" key="4">
    <source>
        <dbReference type="Proteomes" id="UP000217199"/>
    </source>
</evidence>
<dbReference type="STRING" id="2282107.A0A286UAA7"/>
<proteinExistence type="inferred from homology"/>
<name>A0A286UAA7_9AGAM</name>
<dbReference type="InterPro" id="IPR038085">
    <property type="entry name" value="Rnp2-like_sf"/>
</dbReference>
<evidence type="ECO:0000256" key="1">
    <source>
        <dbReference type="ARBA" id="ARBA00010800"/>
    </source>
</evidence>
<dbReference type="InterPro" id="IPR002759">
    <property type="entry name" value="Pop5/Rpp14/Rnp2-like"/>
</dbReference>
<sequence>MRKGLTKTNGVTYIIAHQSDYFLFNWSDMVRFKNRWLLVEFIPITNNGSATYAPSESLDEKKVWNAIKESVIVNFGDSGWGAVGMSLTVKYYSPTTNLCIIRVAREHHSIAWAAVTLIRKLQGKAYIPHGVSCSSKGSGEVTSYVPEQIRRIPGNKHKGDRELARLVKDASEFLFSPAFDSPYQSIDVVLSVPSMKTDTDTIFPFRYRRPCYWTRVKPKFP</sequence>
<dbReference type="InParanoid" id="A0A286UAA7"/>
<gene>
    <name evidence="3" type="ORF">PNOK_0811500</name>
</gene>
<protein>
    <submittedName>
        <fullName evidence="3">RNase P</fullName>
    </submittedName>
</protein>
<accession>A0A286UAA7</accession>
<keyword evidence="2" id="KW-0819">tRNA processing</keyword>
<dbReference type="GO" id="GO:0001682">
    <property type="term" value="P:tRNA 5'-leader removal"/>
    <property type="evidence" value="ECO:0007669"/>
    <property type="project" value="InterPro"/>
</dbReference>
<dbReference type="Gene3D" id="3.30.70.3250">
    <property type="entry name" value="Ribonuclease P, Pop5 subunit"/>
    <property type="match status" value="1"/>
</dbReference>
<evidence type="ECO:0000256" key="2">
    <source>
        <dbReference type="ARBA" id="ARBA00022694"/>
    </source>
</evidence>
<dbReference type="EMBL" id="NBII01000008">
    <property type="protein sequence ID" value="PAV16495.1"/>
    <property type="molecule type" value="Genomic_DNA"/>
</dbReference>
<comment type="similarity">
    <text evidence="1">Belongs to the eukaryotic/archaeal RNase P protein component 2 family.</text>
</comment>
<dbReference type="SUPFAM" id="SSF160350">
    <property type="entry name" value="Rnp2-like"/>
    <property type="match status" value="1"/>
</dbReference>
<dbReference type="GO" id="GO:0030681">
    <property type="term" value="C:multimeric ribonuclease P complex"/>
    <property type="evidence" value="ECO:0007669"/>
    <property type="project" value="TreeGrafter"/>
</dbReference>
<evidence type="ECO:0000313" key="3">
    <source>
        <dbReference type="EMBL" id="PAV16495.1"/>
    </source>
</evidence>
<organism evidence="3 4">
    <name type="scientific">Pyrrhoderma noxium</name>
    <dbReference type="NCBI Taxonomy" id="2282107"/>
    <lineage>
        <taxon>Eukaryota</taxon>
        <taxon>Fungi</taxon>
        <taxon>Dikarya</taxon>
        <taxon>Basidiomycota</taxon>
        <taxon>Agaricomycotina</taxon>
        <taxon>Agaricomycetes</taxon>
        <taxon>Hymenochaetales</taxon>
        <taxon>Hymenochaetaceae</taxon>
        <taxon>Pyrrhoderma</taxon>
    </lineage>
</organism>
<comment type="caution">
    <text evidence="3">The sequence shown here is derived from an EMBL/GenBank/DDBJ whole genome shotgun (WGS) entry which is preliminary data.</text>
</comment>
<dbReference type="Proteomes" id="UP000217199">
    <property type="component" value="Unassembled WGS sequence"/>
</dbReference>
<dbReference type="Pfam" id="PF01900">
    <property type="entry name" value="RNase_P_Rpp14"/>
    <property type="match status" value="1"/>
</dbReference>
<dbReference type="GO" id="GO:0005730">
    <property type="term" value="C:nucleolus"/>
    <property type="evidence" value="ECO:0007669"/>
    <property type="project" value="TreeGrafter"/>
</dbReference>
<dbReference type="AlphaFoldDB" id="A0A286UAA7"/>
<dbReference type="PANTHER" id="PTHR15441">
    <property type="entry name" value="RIBONUCLEASE P PROTEIN SUBUNIT P14"/>
    <property type="match status" value="1"/>
</dbReference>
<dbReference type="GO" id="GO:0000172">
    <property type="term" value="C:ribonuclease MRP complex"/>
    <property type="evidence" value="ECO:0007669"/>
    <property type="project" value="TreeGrafter"/>
</dbReference>
<dbReference type="OrthoDB" id="24745at2759"/>
<keyword evidence="4" id="KW-1185">Reference proteome</keyword>
<reference evidence="3 4" key="1">
    <citation type="journal article" date="2017" name="Mol. Ecol.">
        <title>Comparative and population genomic landscape of Phellinus noxius: A hypervariable fungus causing root rot in trees.</title>
        <authorList>
            <person name="Chung C.L."/>
            <person name="Lee T.J."/>
            <person name="Akiba M."/>
            <person name="Lee H.H."/>
            <person name="Kuo T.H."/>
            <person name="Liu D."/>
            <person name="Ke H.M."/>
            <person name="Yokoi T."/>
            <person name="Roa M.B."/>
            <person name="Lu M.J."/>
            <person name="Chang Y.Y."/>
            <person name="Ann P.J."/>
            <person name="Tsai J.N."/>
            <person name="Chen C.Y."/>
            <person name="Tzean S.S."/>
            <person name="Ota Y."/>
            <person name="Hattori T."/>
            <person name="Sahashi N."/>
            <person name="Liou R.F."/>
            <person name="Kikuchi T."/>
            <person name="Tsai I.J."/>
        </authorList>
    </citation>
    <scope>NUCLEOTIDE SEQUENCE [LARGE SCALE GENOMIC DNA]</scope>
    <source>
        <strain evidence="3 4">FFPRI411160</strain>
    </source>
</reference>
<dbReference type="PANTHER" id="PTHR15441:SF2">
    <property type="entry name" value="RIBONUCLEASE P_MRP PROTEIN SUBUNIT POP5"/>
    <property type="match status" value="1"/>
</dbReference>